<feature type="region of interest" description="Disordered" evidence="1">
    <location>
        <begin position="1"/>
        <end position="158"/>
    </location>
</feature>
<feature type="compositionally biased region" description="Polar residues" evidence="1">
    <location>
        <begin position="98"/>
        <end position="108"/>
    </location>
</feature>
<protein>
    <recommendedName>
        <fullName evidence="2">CRIB domain-containing protein</fullName>
    </recommendedName>
</protein>
<dbReference type="Proteomes" id="UP000091956">
    <property type="component" value="Unassembled WGS sequence"/>
</dbReference>
<reference evidence="3 4" key="1">
    <citation type="submission" date="2016-03" db="EMBL/GenBank/DDBJ databases">
        <title>Comparative genomics of Pseudogymnoascus destructans, the fungus causing white-nose syndrome of bats.</title>
        <authorList>
            <person name="Palmer J.M."/>
            <person name="Drees K.P."/>
            <person name="Foster J.T."/>
            <person name="Lindner D.L."/>
        </authorList>
    </citation>
    <scope>NUCLEOTIDE SEQUENCE [LARGE SCALE GENOMIC DNA]</scope>
    <source>
        <strain evidence="3 4">UAMH 10579</strain>
    </source>
</reference>
<dbReference type="STRING" id="342668.A0A1B8GI92"/>
<feature type="region of interest" description="Disordered" evidence="1">
    <location>
        <begin position="518"/>
        <end position="541"/>
    </location>
</feature>
<evidence type="ECO:0000256" key="1">
    <source>
        <dbReference type="SAM" id="MobiDB-lite"/>
    </source>
</evidence>
<dbReference type="RefSeq" id="XP_018129261.2">
    <property type="nucleotide sequence ID" value="XM_018274639.2"/>
</dbReference>
<organism evidence="3 4">
    <name type="scientific">Pseudogymnoascus verrucosus</name>
    <dbReference type="NCBI Taxonomy" id="342668"/>
    <lineage>
        <taxon>Eukaryota</taxon>
        <taxon>Fungi</taxon>
        <taxon>Dikarya</taxon>
        <taxon>Ascomycota</taxon>
        <taxon>Pezizomycotina</taxon>
        <taxon>Leotiomycetes</taxon>
        <taxon>Thelebolales</taxon>
        <taxon>Thelebolaceae</taxon>
        <taxon>Pseudogymnoascus</taxon>
    </lineage>
</organism>
<sequence length="761" mass="81925">MSLHTTSHFGESNKPIRSPAGSISTSSMTDFPARVSPTLTMEPAMDGPPSPQRIRAYTEQMKRSVAAGHSRTSTGTSSTSSSASGADSGTRSPEESLSRQASRKSTAGMSIKAERPDTLQMFGKALFSRGSKRSKKGRSRASSLLSLSSRESTMVTPRSAVDEEVAFKKHLISGPYDFQHVVHTGHEQAPNVDIASRDDLLEEFSTVRRSNAPTGELRGIRADDLHFHNFSSEALDALVEKDPPKPPPQLPLKSPARKSIIRKPPSPAPLKPSLRSSKSQDNFRAGLSPPPRPPRSPMTAQCPISLPPRTSSRTASMIWDEYDPLQSTSLERPHYSAGFRRPQAFHLPRSPPLPSPPLPNVHGDHEVDYFQEGTTVSPRSPENEGWPFSATPSPADSQLEDVPEEEETVAAARRSRISIGSTDLRVSKSVPNLLTFRARRDSDRPHTPSSDIVRAPVLVMTPKKSGAKLDLDTSGSWEDDIDYCYDHEVEADCDYNWERRSIDVDTVRNYFHDSAISTNSSSDDITLNNSPPPASLHSASASISSRLSAHLDGLRHPPVYVTPTILAPAHTPDLIPPSTATTADSPASIPTPPARPTHLRSPSAASSFKESHGFNLSPSLLIPADYAAQMNGTASPTSTYSAGPLDNVSPTGREPSPAPTETTYVSSPTLSTNPFLAYISEPATATADKPEDLVLQSAEERLLPPSRAPSAFINAHGRKGSVPLLRQVGKERRGRASTISGSLGRGKGGYGLFPSMLSAGP</sequence>
<dbReference type="PROSITE" id="PS50108">
    <property type="entry name" value="CRIB"/>
    <property type="match status" value="1"/>
</dbReference>
<keyword evidence="4" id="KW-1185">Reference proteome</keyword>
<evidence type="ECO:0000313" key="3">
    <source>
        <dbReference type="EMBL" id="OBT95528.2"/>
    </source>
</evidence>
<feature type="region of interest" description="Disordered" evidence="1">
    <location>
        <begin position="374"/>
        <end position="401"/>
    </location>
</feature>
<dbReference type="InterPro" id="IPR000095">
    <property type="entry name" value="CRIB_dom"/>
</dbReference>
<feature type="compositionally biased region" description="Polar residues" evidence="1">
    <location>
        <begin position="518"/>
        <end position="529"/>
    </location>
</feature>
<feature type="compositionally biased region" description="Basic residues" evidence="1">
    <location>
        <begin position="130"/>
        <end position="139"/>
    </location>
</feature>
<feature type="region of interest" description="Disordered" evidence="1">
    <location>
        <begin position="723"/>
        <end position="744"/>
    </location>
</feature>
<feature type="compositionally biased region" description="Low complexity" evidence="1">
    <location>
        <begin position="140"/>
        <end position="150"/>
    </location>
</feature>
<proteinExistence type="predicted"/>
<dbReference type="EMBL" id="KV460235">
    <property type="protein sequence ID" value="OBT95528.2"/>
    <property type="molecule type" value="Genomic_DNA"/>
</dbReference>
<gene>
    <name evidence="3" type="ORF">VE01_05173</name>
</gene>
<name>A0A1B8GI92_9PEZI</name>
<dbReference type="GeneID" id="28838559"/>
<feature type="region of interest" description="Disordered" evidence="1">
    <location>
        <begin position="633"/>
        <end position="667"/>
    </location>
</feature>
<evidence type="ECO:0000259" key="2">
    <source>
        <dbReference type="PROSITE" id="PS50108"/>
    </source>
</evidence>
<feature type="region of interest" description="Disordered" evidence="1">
    <location>
        <begin position="571"/>
        <end position="610"/>
    </location>
</feature>
<feature type="compositionally biased region" description="Low complexity" evidence="1">
    <location>
        <begin position="66"/>
        <end position="91"/>
    </location>
</feature>
<accession>A0A1B8GI92</accession>
<evidence type="ECO:0000313" key="4">
    <source>
        <dbReference type="Proteomes" id="UP000091956"/>
    </source>
</evidence>
<feature type="compositionally biased region" description="Polar residues" evidence="1">
    <location>
        <begin position="1"/>
        <end position="10"/>
    </location>
</feature>
<feature type="domain" description="CRIB" evidence="2">
    <location>
        <begin position="172"/>
        <end position="185"/>
    </location>
</feature>
<dbReference type="AlphaFoldDB" id="A0A1B8GI92"/>
<reference evidence="4" key="2">
    <citation type="journal article" date="2018" name="Nat. Commun.">
        <title>Extreme sensitivity to ultraviolet light in the fungal pathogen causing white-nose syndrome of bats.</title>
        <authorList>
            <person name="Palmer J.M."/>
            <person name="Drees K.P."/>
            <person name="Foster J.T."/>
            <person name="Lindner D.L."/>
        </authorList>
    </citation>
    <scope>NUCLEOTIDE SEQUENCE [LARGE SCALE GENOMIC DNA]</scope>
    <source>
        <strain evidence="4">UAMH 10579</strain>
    </source>
</reference>
<feature type="region of interest" description="Disordered" evidence="1">
    <location>
        <begin position="239"/>
        <end position="320"/>
    </location>
</feature>